<dbReference type="PROSITE" id="PS50835">
    <property type="entry name" value="IG_LIKE"/>
    <property type="match status" value="1"/>
</dbReference>
<evidence type="ECO:0000256" key="11">
    <source>
        <dbReference type="SAM" id="SignalP"/>
    </source>
</evidence>
<evidence type="ECO:0000256" key="1">
    <source>
        <dbReference type="ARBA" id="ARBA00004479"/>
    </source>
</evidence>
<keyword evidence="3 11" id="KW-0732">Signal</keyword>
<dbReference type="Gene3D" id="2.60.40.10">
    <property type="entry name" value="Immunoglobulins"/>
    <property type="match status" value="5"/>
</dbReference>
<sequence>MLTVLIPFIITAHGVASLGTSAETPIQYEDAPWAAELCCDLTSVGLGSGLGSSDLDSYHIKCHRSSLEPVSTHKDSSVVCLNILCWLDERQTNLICNRKTRSTPADMTITVSLQWWASVMDPQAHEGWSDWDYGHLCKEDGQTCSTGLRGGDANVSVVVNVTSGGRSAQSQRMFINTRQLNPPVGVKYITTVENEGILKWQAPMASSEPLHYQVRYSSSKLRGWKHLREINETWASLSDLSLNTVYTVQVRSQNLLFLDHWSNWSQPFYLCPDVYSYEPQVVFTNPGEEVTIRCTMHNARRNATSIRWWLNGQEPIPESRYTVMSESASAVSWRAERPGFDMLLCCDQGEKDHCSLTYAKVFTRGGFNAGITCQTTVDSTNTMTCKWNKSSWDVRFLYRRFDGPCESMSKELKGAIPEVECDRVEQMRKCTLRIVRLISCYELWLEVVGGQGEVCSLPVYITPIDVVKPFPPTDVLAVTRPNGSLRLEWSRPDLPAYALQYEVRYAAALERSSTPWQRLGPMLEPWAEVVITEPCAVYKVEVRCVRHNGSGYWSDWSDVHYSTISNSKAPDSGPDFWRVLHEDPLRNQTNVTLLFKPLPPEDPPNCAEGFRIQHQASGGAAWSNETDQVASYVFQWGQEDHTVTVMSRNAMGFSHKNINMTLTKPSKCRCVRAFSALVVNSTCVALSWTLLSDSPAPLSFVIEWSEESLDGELGGVAMSRPKWVRVQAFDRTAQLHGHFSDSGKYQFSLYTVLVDGEGEPVHCTVTRDDPAAYMLLMIIAFLSVVLFVTLIISQNQMKKLVWKDVPNPNNCSWAQGIDLRRVENIESLFRHPDGLTSCPLLLVSEIISEAEIITKSGPPVPEKEKENERIPRNLKLTQLIESDEALTVETSTKTQESSGQSSVMYTTVLQSDKARLSHKQEENQSSSSDEGNFSDISGSFTGGLWELENFTPSSRELDTHRSYNSMAEFSETSEHDDEALESRGLVKDLYYLGMGSQDEEDEDEVEEEHRDADDGDYDEGKESSGDEQDLNSRKEAQTRVEPPEEHNPLSARHSSRNSTSSSASQRAVPPYLPQFKAASSNPLRGRAGDSALTL</sequence>
<reference evidence="14" key="3">
    <citation type="submission" date="2025-09" db="UniProtKB">
        <authorList>
            <consortium name="Ensembl"/>
        </authorList>
    </citation>
    <scope>IDENTIFICATION</scope>
</reference>
<evidence type="ECO:0000256" key="5">
    <source>
        <dbReference type="ARBA" id="ARBA00023136"/>
    </source>
</evidence>
<evidence type="ECO:0000256" key="8">
    <source>
        <dbReference type="ARBA" id="ARBA00023319"/>
    </source>
</evidence>
<dbReference type="InterPro" id="IPR007110">
    <property type="entry name" value="Ig-like_dom"/>
</dbReference>
<feature type="region of interest" description="Disordered" evidence="9">
    <location>
        <begin position="913"/>
        <end position="937"/>
    </location>
</feature>
<dbReference type="Ensembl" id="ENSDCDT00010057725.1">
    <property type="protein sequence ID" value="ENSDCDP00010047487.1"/>
    <property type="gene ID" value="ENSDCDG00010028741.1"/>
</dbReference>
<feature type="compositionally biased region" description="Polar residues" evidence="9">
    <location>
        <begin position="923"/>
        <end position="937"/>
    </location>
</feature>
<feature type="domain" description="Ig-like" evidence="12">
    <location>
        <begin position="272"/>
        <end position="384"/>
    </location>
</feature>
<dbReference type="InterPro" id="IPR013783">
    <property type="entry name" value="Ig-like_fold"/>
</dbReference>
<dbReference type="Proteomes" id="UP000694580">
    <property type="component" value="Chromosome 13"/>
</dbReference>
<feature type="transmembrane region" description="Helical" evidence="10">
    <location>
        <begin position="771"/>
        <end position="793"/>
    </location>
</feature>
<dbReference type="InterPro" id="IPR036116">
    <property type="entry name" value="FN3_sf"/>
</dbReference>
<protein>
    <recommendedName>
        <fullName evidence="16">Leptin receptor</fullName>
    </recommendedName>
</protein>
<evidence type="ECO:0000259" key="13">
    <source>
        <dbReference type="PROSITE" id="PS50853"/>
    </source>
</evidence>
<dbReference type="SMART" id="SM00060">
    <property type="entry name" value="FN3"/>
    <property type="match status" value="3"/>
</dbReference>
<feature type="chain" id="PRO_5044227324" description="Leptin receptor" evidence="11">
    <location>
        <begin position="18"/>
        <end position="1094"/>
    </location>
</feature>
<name>A0AAY4DPN9_9TELE</name>
<evidence type="ECO:0000313" key="15">
    <source>
        <dbReference type="Proteomes" id="UP000694580"/>
    </source>
</evidence>
<evidence type="ECO:0000256" key="4">
    <source>
        <dbReference type="ARBA" id="ARBA00022989"/>
    </source>
</evidence>
<dbReference type="InterPro" id="IPR041182">
    <property type="entry name" value="LEP-R_IGD"/>
</dbReference>
<evidence type="ECO:0000259" key="12">
    <source>
        <dbReference type="PROSITE" id="PS50835"/>
    </source>
</evidence>
<feature type="compositionally biased region" description="Basic and acidic residues" evidence="9">
    <location>
        <begin position="913"/>
        <end position="922"/>
    </location>
</feature>
<dbReference type="InterPro" id="IPR036179">
    <property type="entry name" value="Ig-like_dom_sf"/>
</dbReference>
<comment type="subcellular location">
    <subcellularLocation>
        <location evidence="1">Membrane</location>
        <topology evidence="1">Single-pass type I membrane protein</topology>
    </subcellularLocation>
</comment>
<feature type="region of interest" description="Disordered" evidence="9">
    <location>
        <begin position="992"/>
        <end position="1094"/>
    </location>
</feature>
<dbReference type="GeneID" id="114802570"/>
<evidence type="ECO:0008006" key="16">
    <source>
        <dbReference type="Google" id="ProtNLM"/>
    </source>
</evidence>
<dbReference type="GO" id="GO:0004896">
    <property type="term" value="F:cytokine receptor activity"/>
    <property type="evidence" value="ECO:0007669"/>
    <property type="project" value="TreeGrafter"/>
</dbReference>
<dbReference type="SUPFAM" id="SSF48726">
    <property type="entry name" value="Immunoglobulin"/>
    <property type="match status" value="1"/>
</dbReference>
<organism evidence="14 15">
    <name type="scientific">Denticeps clupeoides</name>
    <name type="common">denticle herring</name>
    <dbReference type="NCBI Taxonomy" id="299321"/>
    <lineage>
        <taxon>Eukaryota</taxon>
        <taxon>Metazoa</taxon>
        <taxon>Chordata</taxon>
        <taxon>Craniata</taxon>
        <taxon>Vertebrata</taxon>
        <taxon>Euteleostomi</taxon>
        <taxon>Actinopterygii</taxon>
        <taxon>Neopterygii</taxon>
        <taxon>Teleostei</taxon>
        <taxon>Clupei</taxon>
        <taxon>Clupeiformes</taxon>
        <taxon>Denticipitoidei</taxon>
        <taxon>Denticipitidae</taxon>
        <taxon>Denticeps</taxon>
    </lineage>
</organism>
<reference evidence="14 15" key="1">
    <citation type="submission" date="2020-06" db="EMBL/GenBank/DDBJ databases">
        <authorList>
            <consortium name="Wellcome Sanger Institute Data Sharing"/>
        </authorList>
    </citation>
    <scope>NUCLEOTIDE SEQUENCE [LARGE SCALE GENOMIC DNA]</scope>
</reference>
<dbReference type="GeneTree" id="ENSGT00730000111209"/>
<dbReference type="PANTHER" id="PTHR23037:SF44">
    <property type="entry name" value="LEPTIN RECEPTOR"/>
    <property type="match status" value="1"/>
</dbReference>
<keyword evidence="4 10" id="KW-1133">Transmembrane helix</keyword>
<keyword evidence="5 10" id="KW-0472">Membrane</keyword>
<evidence type="ECO:0000313" key="14">
    <source>
        <dbReference type="Ensembl" id="ENSDCDP00010047487.1"/>
    </source>
</evidence>
<feature type="signal peptide" evidence="11">
    <location>
        <begin position="1"/>
        <end position="17"/>
    </location>
</feature>
<evidence type="ECO:0000256" key="3">
    <source>
        <dbReference type="ARBA" id="ARBA00022729"/>
    </source>
</evidence>
<dbReference type="PANTHER" id="PTHR23037">
    <property type="entry name" value="CYTOKINE RECEPTOR"/>
    <property type="match status" value="1"/>
</dbReference>
<feature type="compositionally biased region" description="Acidic residues" evidence="9">
    <location>
        <begin position="997"/>
        <end position="1006"/>
    </location>
</feature>
<dbReference type="RefSeq" id="XP_028857433.1">
    <property type="nucleotide sequence ID" value="XM_029001600.1"/>
</dbReference>
<dbReference type="PROSITE" id="PS50853">
    <property type="entry name" value="FN3"/>
    <property type="match status" value="2"/>
</dbReference>
<keyword evidence="2 10" id="KW-0812">Transmembrane</keyword>
<dbReference type="InterPro" id="IPR003961">
    <property type="entry name" value="FN3_dom"/>
</dbReference>
<gene>
    <name evidence="14" type="primary">LEPR</name>
</gene>
<feature type="domain" description="Fibronectin type-III" evidence="13">
    <location>
        <begin position="182"/>
        <end position="273"/>
    </location>
</feature>
<keyword evidence="7" id="KW-0325">Glycoprotein</keyword>
<evidence type="ECO:0000256" key="6">
    <source>
        <dbReference type="ARBA" id="ARBA00023170"/>
    </source>
</evidence>
<dbReference type="RefSeq" id="XP_028857432.1">
    <property type="nucleotide sequence ID" value="XM_029001599.1"/>
</dbReference>
<accession>A0AAY4DPN9</accession>
<dbReference type="GO" id="GO:0009897">
    <property type="term" value="C:external side of plasma membrane"/>
    <property type="evidence" value="ECO:0007669"/>
    <property type="project" value="TreeGrafter"/>
</dbReference>
<keyword evidence="6" id="KW-0675">Receptor</keyword>
<dbReference type="Pfam" id="PF18589">
    <property type="entry name" value="ObR_Ig"/>
    <property type="match status" value="1"/>
</dbReference>
<feature type="domain" description="Fibronectin type-III" evidence="13">
    <location>
        <begin position="471"/>
        <end position="566"/>
    </location>
</feature>
<evidence type="ECO:0000256" key="2">
    <source>
        <dbReference type="ARBA" id="ARBA00022692"/>
    </source>
</evidence>
<dbReference type="SUPFAM" id="SSF49265">
    <property type="entry name" value="Fibronectin type III"/>
    <property type="match status" value="3"/>
</dbReference>
<feature type="compositionally biased region" description="Basic and acidic residues" evidence="9">
    <location>
        <begin position="1007"/>
        <end position="1047"/>
    </location>
</feature>
<reference evidence="14" key="2">
    <citation type="submission" date="2025-08" db="UniProtKB">
        <authorList>
            <consortium name="Ensembl"/>
        </authorList>
    </citation>
    <scope>IDENTIFICATION</scope>
</reference>
<keyword evidence="8" id="KW-0393">Immunoglobulin domain</keyword>
<evidence type="ECO:0000256" key="10">
    <source>
        <dbReference type="SAM" id="Phobius"/>
    </source>
</evidence>
<evidence type="ECO:0000256" key="9">
    <source>
        <dbReference type="SAM" id="MobiDB-lite"/>
    </source>
</evidence>
<dbReference type="CDD" id="cd00063">
    <property type="entry name" value="FN3"/>
    <property type="match status" value="2"/>
</dbReference>
<feature type="compositionally biased region" description="Low complexity" evidence="9">
    <location>
        <begin position="1050"/>
        <end position="1067"/>
    </location>
</feature>
<proteinExistence type="predicted"/>
<dbReference type="AlphaFoldDB" id="A0AAY4DPN9"/>
<keyword evidence="15" id="KW-1185">Reference proteome</keyword>
<evidence type="ECO:0000256" key="7">
    <source>
        <dbReference type="ARBA" id="ARBA00023180"/>
    </source>
</evidence>